<dbReference type="GeneID" id="28839411"/>
<keyword evidence="2" id="KW-1185">Reference proteome</keyword>
<proteinExistence type="predicted"/>
<accession>A0A1B8GJE0</accession>
<evidence type="ECO:0000313" key="1">
    <source>
        <dbReference type="EMBL" id="OBT95951.2"/>
    </source>
</evidence>
<evidence type="ECO:0008006" key="3">
    <source>
        <dbReference type="Google" id="ProtNLM"/>
    </source>
</evidence>
<organism evidence="1 2">
    <name type="scientific">Pseudogymnoascus verrucosus</name>
    <dbReference type="NCBI Taxonomy" id="342668"/>
    <lineage>
        <taxon>Eukaryota</taxon>
        <taxon>Fungi</taxon>
        <taxon>Dikarya</taxon>
        <taxon>Ascomycota</taxon>
        <taxon>Pezizomycotina</taxon>
        <taxon>Leotiomycetes</taxon>
        <taxon>Thelebolales</taxon>
        <taxon>Thelebolaceae</taxon>
        <taxon>Pseudogymnoascus</taxon>
    </lineage>
</organism>
<dbReference type="AlphaFoldDB" id="A0A1B8GJE0"/>
<sequence>MPGYRLSSRYERNIHFVNSENDELGGAWQAGSLTWAEMTQRMEILFELPTTNFALFPCLEDGDPNDPLSHHGPPIKLQKPNIIKPGFYVLLSPDGEPVDIPVNPEMPLPRALSRPLSSPNDPLSLKLRNRVRERDGRCVITGRKAKSGDFLALEVAHIFPVAQLEMVLYSH</sequence>
<protein>
    <recommendedName>
        <fullName evidence="3">HNH nuclease domain-containing protein</fullName>
    </recommendedName>
</protein>
<reference evidence="1 2" key="1">
    <citation type="submission" date="2016-03" db="EMBL/GenBank/DDBJ databases">
        <title>Comparative genomics of Pseudogymnoascus destructans, the fungus causing white-nose syndrome of bats.</title>
        <authorList>
            <person name="Palmer J.M."/>
            <person name="Drees K.P."/>
            <person name="Foster J.T."/>
            <person name="Lindner D.L."/>
        </authorList>
    </citation>
    <scope>NUCLEOTIDE SEQUENCE [LARGE SCALE GENOMIC DNA]</scope>
    <source>
        <strain evidence="1 2">UAMH 10579</strain>
    </source>
</reference>
<evidence type="ECO:0000313" key="2">
    <source>
        <dbReference type="Proteomes" id="UP000091956"/>
    </source>
</evidence>
<dbReference type="EMBL" id="KV460232">
    <property type="protein sequence ID" value="OBT95951.2"/>
    <property type="molecule type" value="Genomic_DNA"/>
</dbReference>
<name>A0A1B8GJE0_9PEZI</name>
<dbReference type="RefSeq" id="XP_018129684.2">
    <property type="nucleotide sequence ID" value="XM_018275481.2"/>
</dbReference>
<dbReference type="STRING" id="342668.A0A1B8GJE0"/>
<reference evidence="2" key="2">
    <citation type="journal article" date="2018" name="Nat. Commun.">
        <title>Extreme sensitivity to ultraviolet light in the fungal pathogen causing white-nose syndrome of bats.</title>
        <authorList>
            <person name="Palmer J.M."/>
            <person name="Drees K.P."/>
            <person name="Foster J.T."/>
            <person name="Lindner D.L."/>
        </authorList>
    </citation>
    <scope>NUCLEOTIDE SEQUENCE [LARGE SCALE GENOMIC DNA]</scope>
    <source>
        <strain evidence="2">UAMH 10579</strain>
    </source>
</reference>
<gene>
    <name evidence="1" type="ORF">VE01_06025</name>
</gene>
<dbReference type="Proteomes" id="UP000091956">
    <property type="component" value="Unassembled WGS sequence"/>
</dbReference>